<reference evidence="7" key="2">
    <citation type="submission" date="2020-05" db="UniProtKB">
        <authorList>
            <consortium name="EnsemblMetazoa"/>
        </authorList>
    </citation>
    <scope>IDENTIFICATION</scope>
    <source>
        <strain evidence="7">IAEA</strain>
    </source>
</reference>
<feature type="compositionally biased region" description="Polar residues" evidence="5">
    <location>
        <begin position="152"/>
        <end position="163"/>
    </location>
</feature>
<dbReference type="InterPro" id="IPR041966">
    <property type="entry name" value="LOTUS-like"/>
</dbReference>
<evidence type="ECO:0000256" key="4">
    <source>
        <dbReference type="ARBA" id="ARBA00022871"/>
    </source>
</evidence>
<evidence type="ECO:0000256" key="1">
    <source>
        <dbReference type="ARBA" id="ARBA00004496"/>
    </source>
</evidence>
<dbReference type="GO" id="GO:0007283">
    <property type="term" value="P:spermatogenesis"/>
    <property type="evidence" value="ECO:0007669"/>
    <property type="project" value="UniProtKB-KW"/>
</dbReference>
<dbReference type="PANTHER" id="PTHR22948">
    <property type="entry name" value="TUDOR DOMAIN CONTAINING PROTEIN"/>
    <property type="match status" value="1"/>
</dbReference>
<dbReference type="Gene3D" id="3.30.420.610">
    <property type="entry name" value="LOTUS domain-like"/>
    <property type="match status" value="1"/>
</dbReference>
<dbReference type="VEuPathDB" id="VectorBase:GBRI041471"/>
<dbReference type="STRING" id="37001.A0A1A9X252"/>
<accession>A0A1A9X252</accession>
<dbReference type="InterPro" id="IPR002999">
    <property type="entry name" value="Tudor"/>
</dbReference>
<feature type="compositionally biased region" description="Polar residues" evidence="5">
    <location>
        <begin position="170"/>
        <end position="181"/>
    </location>
</feature>
<feature type="region of interest" description="Disordered" evidence="5">
    <location>
        <begin position="230"/>
        <end position="256"/>
    </location>
</feature>
<comment type="subcellular location">
    <subcellularLocation>
        <location evidence="1">Cytoplasm</location>
    </subcellularLocation>
</comment>
<evidence type="ECO:0000256" key="5">
    <source>
        <dbReference type="SAM" id="MobiDB-lite"/>
    </source>
</evidence>
<feature type="region of interest" description="Disordered" evidence="5">
    <location>
        <begin position="120"/>
        <end position="210"/>
    </location>
</feature>
<keyword evidence="3" id="KW-0677">Repeat</keyword>
<dbReference type="Pfam" id="PF12872">
    <property type="entry name" value="OST-HTH"/>
    <property type="match status" value="1"/>
</dbReference>
<feature type="compositionally biased region" description="Polar residues" evidence="5">
    <location>
        <begin position="136"/>
        <end position="145"/>
    </location>
</feature>
<feature type="domain" description="HTH OST-type" evidence="6">
    <location>
        <begin position="5"/>
        <end position="78"/>
    </location>
</feature>
<feature type="compositionally biased region" description="Basic and acidic residues" evidence="5">
    <location>
        <begin position="198"/>
        <end position="208"/>
    </location>
</feature>
<dbReference type="Gene3D" id="2.30.30.140">
    <property type="match status" value="1"/>
</dbReference>
<protein>
    <submittedName>
        <fullName evidence="7">HTH OST-type domain-containing protein</fullName>
    </submittedName>
</protein>
<dbReference type="CDD" id="cd09972">
    <property type="entry name" value="LOTUS_TDRD_OSKAR"/>
    <property type="match status" value="1"/>
</dbReference>
<keyword evidence="4" id="KW-0744">Spermatogenesis</keyword>
<reference evidence="8" key="1">
    <citation type="submission" date="2014-03" db="EMBL/GenBank/DDBJ databases">
        <authorList>
            <person name="Aksoy S."/>
            <person name="Warren W."/>
            <person name="Wilson R.K."/>
        </authorList>
    </citation>
    <scope>NUCLEOTIDE SEQUENCE [LARGE SCALE GENOMIC DNA]</scope>
    <source>
        <strain evidence="8">IAEA</strain>
    </source>
</reference>
<evidence type="ECO:0000313" key="7">
    <source>
        <dbReference type="EnsemblMetazoa" id="GBRI041471-PA"/>
    </source>
</evidence>
<dbReference type="InterPro" id="IPR050621">
    <property type="entry name" value="Tudor_domain_containing"/>
</dbReference>
<organism evidence="7 8">
    <name type="scientific">Glossina brevipalpis</name>
    <dbReference type="NCBI Taxonomy" id="37001"/>
    <lineage>
        <taxon>Eukaryota</taxon>
        <taxon>Metazoa</taxon>
        <taxon>Ecdysozoa</taxon>
        <taxon>Arthropoda</taxon>
        <taxon>Hexapoda</taxon>
        <taxon>Insecta</taxon>
        <taxon>Pterygota</taxon>
        <taxon>Neoptera</taxon>
        <taxon>Endopterygota</taxon>
        <taxon>Diptera</taxon>
        <taxon>Brachycera</taxon>
        <taxon>Muscomorpha</taxon>
        <taxon>Hippoboscoidea</taxon>
        <taxon>Glossinidae</taxon>
        <taxon>Glossina</taxon>
    </lineage>
</organism>
<keyword evidence="4" id="KW-0221">Differentiation</keyword>
<evidence type="ECO:0000259" key="6">
    <source>
        <dbReference type="PROSITE" id="PS51644"/>
    </source>
</evidence>
<dbReference type="PROSITE" id="PS51644">
    <property type="entry name" value="HTH_OST"/>
    <property type="match status" value="1"/>
</dbReference>
<dbReference type="GO" id="GO:0030154">
    <property type="term" value="P:cell differentiation"/>
    <property type="evidence" value="ECO:0007669"/>
    <property type="project" value="UniProtKB-ARBA"/>
</dbReference>
<dbReference type="GO" id="GO:0005737">
    <property type="term" value="C:cytoplasm"/>
    <property type="evidence" value="ECO:0007669"/>
    <property type="project" value="UniProtKB-SubCell"/>
</dbReference>
<keyword evidence="8" id="KW-1185">Reference proteome</keyword>
<evidence type="ECO:0000256" key="2">
    <source>
        <dbReference type="ARBA" id="ARBA00022490"/>
    </source>
</evidence>
<dbReference type="Pfam" id="PF00567">
    <property type="entry name" value="TUDOR"/>
    <property type="match status" value="1"/>
</dbReference>
<dbReference type="Gene3D" id="2.40.50.90">
    <property type="match status" value="1"/>
</dbReference>
<dbReference type="AlphaFoldDB" id="A0A1A9X252"/>
<dbReference type="InterPro" id="IPR025605">
    <property type="entry name" value="OST-HTH/LOTUS_dom"/>
</dbReference>
<evidence type="ECO:0000256" key="3">
    <source>
        <dbReference type="ARBA" id="ARBA00022737"/>
    </source>
</evidence>
<evidence type="ECO:0000313" key="8">
    <source>
        <dbReference type="Proteomes" id="UP000091820"/>
    </source>
</evidence>
<sequence length="809" mass="92274">MSMDSLSEVKLILKSLVISCYESITVDKLNCDFKDVEGKNIPFHQFGYQALEDFLLSIPDTVTVVGRGPKAIVYNVITDKSKHVHDMVRKQRKPRKYSNLTASQRNVIMHSFSWSAINRPEIRETPRRTPFDRNEQSSSLQNNRRNAPLDGNKQSSSLQNNRRNAPLDGNKQSSSLQNNRRNAPVRKQVDETDTATDGIKDGTKKSSDRFLSPIPAQARKRVDDNTNATHVNINNSETPFSIPTTTQNRQQKEISPSKSVCIYNDSNEIQNNMKEIKPTPNLLSMFKELADMENTNEISLNGKQTTKMYVKVIENISCNILDLLKDLDKPVPNCASYDLTICSDFPKDLIPFGNKIPAIELPKNHLAGSRLEIYIAQVHSPFKFWFQMKQNGDTLNTLMYQIGRWYKILEPDDMRIPLNCLKPGQVCAAPYTDLWHRAKIIGHPVGNKIKVCSVDYGTVFEVDIVKIKYLTEHFCRLPAQALRGSLSYIKPRQLHWTCEAVNNFLGFVTETMVFAKISEINVEQNICYLVICNTCENDVVVQINTALIKNGYASYDYNWEDCNIKKCNGKRTHHPREDFPTFEMLESGEYPNRDELIWLEGLGIDYETIYDHVAYNTSTILNKHDGASTLLQEIPFPLLPTNPFFLDIILELNEALLNLFYYLFLIVINTSRNDTNLVTQTWVMRIISNDGCSVFQRQEDFIVSGDENCPNCLDQLLSPFPCQLNAGSSLCELLRWLLRCCFVLKKYLRKDFPKQIEMHYRPTIASRGNTTDYIVSISAAFLPVKIFGAMLPLKSKATAITVLDLSVVV</sequence>
<feature type="compositionally biased region" description="Basic and acidic residues" evidence="5">
    <location>
        <begin position="120"/>
        <end position="135"/>
    </location>
</feature>
<dbReference type="SUPFAM" id="SSF63748">
    <property type="entry name" value="Tudor/PWWP/MBT"/>
    <property type="match status" value="1"/>
</dbReference>
<proteinExistence type="predicted"/>
<dbReference type="InterPro" id="IPR035437">
    <property type="entry name" value="SNase_OB-fold_sf"/>
</dbReference>
<keyword evidence="2" id="KW-0963">Cytoplasm</keyword>
<dbReference type="EnsemblMetazoa" id="GBRI041471-RA">
    <property type="protein sequence ID" value="GBRI041471-PA"/>
    <property type="gene ID" value="GBRI041471"/>
</dbReference>
<dbReference type="Proteomes" id="UP000091820">
    <property type="component" value="Unassembled WGS sequence"/>
</dbReference>
<name>A0A1A9X252_9MUSC</name>
<dbReference type="PANTHER" id="PTHR22948:SF76">
    <property type="entry name" value="FI20010P1-RELATED"/>
    <property type="match status" value="1"/>
</dbReference>